<evidence type="ECO:0000313" key="2">
    <source>
        <dbReference type="EMBL" id="APC40072.1"/>
    </source>
</evidence>
<evidence type="ECO:0000256" key="1">
    <source>
        <dbReference type="SAM" id="SignalP"/>
    </source>
</evidence>
<dbReference type="KEGG" id="ceu:A7L45_08305"/>
<dbReference type="PROSITE" id="PS51257">
    <property type="entry name" value="PROKAR_LIPOPROTEIN"/>
    <property type="match status" value="1"/>
</dbReference>
<dbReference type="Gene3D" id="1.25.40.10">
    <property type="entry name" value="Tetratricopeptide repeat domain"/>
    <property type="match status" value="1"/>
</dbReference>
<name>A0A1J0GGH1_9CLOT</name>
<evidence type="ECO:0000313" key="3">
    <source>
        <dbReference type="Proteomes" id="UP000182569"/>
    </source>
</evidence>
<dbReference type="SMART" id="SM00028">
    <property type="entry name" value="TPR"/>
    <property type="match status" value="2"/>
</dbReference>
<dbReference type="InterPro" id="IPR011990">
    <property type="entry name" value="TPR-like_helical_dom_sf"/>
</dbReference>
<evidence type="ECO:0008006" key="4">
    <source>
        <dbReference type="Google" id="ProtNLM"/>
    </source>
</evidence>
<dbReference type="OrthoDB" id="210273at2"/>
<dbReference type="AlphaFoldDB" id="A0A1J0GGH1"/>
<protein>
    <recommendedName>
        <fullName evidence="4">Tetratricopeptide repeat protein</fullName>
    </recommendedName>
</protein>
<proteinExistence type="predicted"/>
<dbReference type="RefSeq" id="WP_071612365.1">
    <property type="nucleotide sequence ID" value="NZ_CP015756.1"/>
</dbReference>
<dbReference type="STRING" id="1552.A7L45_08305"/>
<sequence length="394" mass="45273">MNKRSILMVTLVMSLMFMGGCTVSSPVELIQPPKLLDSQLKKDDISSIAKQLLPDKSKLVAISKISTGNPVISVDVDNDKKDEIIAFFDLPESFEKGFVVIKEKNGKWNKIYEYKSEGSKIVNSEFLVINGKKALLFGNLISTHAGVAYNLFTFDNDNIRKVNLGTWNKMEVLKTSLETDKKEFVFAGWKLYAPDNTYVIDLIRFDGEKVTYAKDLYKEYFKNVVKYYKGIIKENSLDVSQWYFLADSQVKANMYNDALISIQKGIDVNNDKNKTFDAFSDTEFYLLKAQSLNGLKKYDESKTVSEESAVKQINKLGKNTKVKDDKNDFNYMNDEKVLADIYLETAKSYYNLKQVDKGMQYYQKYLEIIKTLEKKGYFKDSIVNDNVEQLQKIK</sequence>
<accession>A0A1J0GGH1</accession>
<feature type="signal peptide" evidence="1">
    <location>
        <begin position="1"/>
        <end position="24"/>
    </location>
</feature>
<feature type="chain" id="PRO_5039253138" description="Tetratricopeptide repeat protein" evidence="1">
    <location>
        <begin position="25"/>
        <end position="394"/>
    </location>
</feature>
<organism evidence="2 3">
    <name type="scientific">Clostridium estertheticum subsp. estertheticum</name>
    <dbReference type="NCBI Taxonomy" id="1552"/>
    <lineage>
        <taxon>Bacteria</taxon>
        <taxon>Bacillati</taxon>
        <taxon>Bacillota</taxon>
        <taxon>Clostridia</taxon>
        <taxon>Eubacteriales</taxon>
        <taxon>Clostridiaceae</taxon>
        <taxon>Clostridium</taxon>
    </lineage>
</organism>
<keyword evidence="3" id="KW-1185">Reference proteome</keyword>
<reference evidence="3" key="1">
    <citation type="journal article" date="2016" name="Front. Microbiol.">
        <title>Complete Genome Sequence of Clostridium estertheticum DSM 8809, a Microbe Identified in Spoiled Vacuum Packed Beef.</title>
        <authorList>
            <person name="Yu Z."/>
            <person name="Gunn L."/>
            <person name="Brennan E."/>
            <person name="Reid R."/>
            <person name="Wall P.G."/>
            <person name="Gaora O.P."/>
            <person name="Hurley D."/>
            <person name="Bolton D."/>
            <person name="Fanning S."/>
        </authorList>
    </citation>
    <scope>NUCLEOTIDE SEQUENCE [LARGE SCALE GENOMIC DNA]</scope>
    <source>
        <strain evidence="3">DSM 8809</strain>
    </source>
</reference>
<dbReference type="InterPro" id="IPR019734">
    <property type="entry name" value="TPR_rpt"/>
</dbReference>
<keyword evidence="1" id="KW-0732">Signal</keyword>
<gene>
    <name evidence="2" type="ORF">A7L45_08305</name>
</gene>
<dbReference type="EMBL" id="CP015756">
    <property type="protein sequence ID" value="APC40072.1"/>
    <property type="molecule type" value="Genomic_DNA"/>
</dbReference>
<dbReference type="SUPFAM" id="SSF48452">
    <property type="entry name" value="TPR-like"/>
    <property type="match status" value="1"/>
</dbReference>
<dbReference type="Proteomes" id="UP000182569">
    <property type="component" value="Chromosome"/>
</dbReference>